<evidence type="ECO:0000313" key="2">
    <source>
        <dbReference type="Proteomes" id="UP000323876"/>
    </source>
</evidence>
<reference evidence="1 2" key="1">
    <citation type="submission" date="2019-09" db="EMBL/GenBank/DDBJ databases">
        <authorList>
            <person name="Wang X."/>
        </authorList>
    </citation>
    <scope>NUCLEOTIDE SEQUENCE [LARGE SCALE GENOMIC DNA]</scope>
    <source>
        <strain evidence="1 2">CICC 11023</strain>
    </source>
</reference>
<dbReference type="AlphaFoldDB" id="A0A5N0DMM5"/>
<dbReference type="InterPro" id="IPR029063">
    <property type="entry name" value="SAM-dependent_MTases_sf"/>
</dbReference>
<keyword evidence="1" id="KW-0489">Methyltransferase</keyword>
<keyword evidence="1" id="KW-0808">Transferase</keyword>
<dbReference type="GO" id="GO:0032259">
    <property type="term" value="P:methylation"/>
    <property type="evidence" value="ECO:0007669"/>
    <property type="project" value="UniProtKB-KW"/>
</dbReference>
<comment type="caution">
    <text evidence="1">The sequence shown here is derived from an EMBL/GenBank/DDBJ whole genome shotgun (WGS) entry which is preliminary data.</text>
</comment>
<dbReference type="GO" id="GO:0008168">
    <property type="term" value="F:methyltransferase activity"/>
    <property type="evidence" value="ECO:0007669"/>
    <property type="project" value="UniProtKB-KW"/>
</dbReference>
<dbReference type="PIRSF" id="PIRSF017393">
    <property type="entry name" value="MTase_SAV2177"/>
    <property type="match status" value="1"/>
</dbReference>
<keyword evidence="2" id="KW-1185">Reference proteome</keyword>
<dbReference type="Proteomes" id="UP000323876">
    <property type="component" value="Unassembled WGS sequence"/>
</dbReference>
<protein>
    <submittedName>
        <fullName evidence="1">SAM-dependent methyltransferase</fullName>
    </submittedName>
</protein>
<dbReference type="InterPro" id="IPR006764">
    <property type="entry name" value="SAM_dep_MeTrfase_SAV2177_type"/>
</dbReference>
<dbReference type="Pfam" id="PF04672">
    <property type="entry name" value="Methyltransf_19"/>
    <property type="match status" value="1"/>
</dbReference>
<organism evidence="1 2">
    <name type="scientific">Nocardia colli</name>
    <dbReference type="NCBI Taxonomy" id="2545717"/>
    <lineage>
        <taxon>Bacteria</taxon>
        <taxon>Bacillati</taxon>
        <taxon>Actinomycetota</taxon>
        <taxon>Actinomycetes</taxon>
        <taxon>Mycobacteriales</taxon>
        <taxon>Nocardiaceae</taxon>
        <taxon>Nocardia</taxon>
    </lineage>
</organism>
<name>A0A5N0DMM5_9NOCA</name>
<dbReference type="SUPFAM" id="SSF53335">
    <property type="entry name" value="S-adenosyl-L-methionine-dependent methyltransferases"/>
    <property type="match status" value="1"/>
</dbReference>
<dbReference type="RefSeq" id="WP_150408355.1">
    <property type="nucleotide sequence ID" value="NZ_VXLC01000051.1"/>
</dbReference>
<gene>
    <name evidence="1" type="ORF">F3087_45055</name>
</gene>
<accession>A0A5N0DMM5</accession>
<dbReference type="OrthoDB" id="4134439at2"/>
<proteinExistence type="predicted"/>
<sequence length="259" mass="28378">MRPAPGRDVKTPASARIWDYLNHGKDNYMVDRYAADRMLSIAPDTHTLAGWCREFLNRSIHFVTDAGIGQIIDVGAGFPTEPYVHALARTINPHVTVSYIDYDPIVHAHCDALLATGPGLTALKDDIRNPHEVMDRLAVASLIDFNRPIAVLMTGVLDYVTDDEKPAEIMSTLRERMAPGSYLVMTHACTDSNDELRLQMIADTEGSPAEPNFRTRDQIETLIKGFAPIAPGLVTVQDALGSDLPPTSLVVLSAVCELD</sequence>
<dbReference type="Gene3D" id="3.40.50.150">
    <property type="entry name" value="Vaccinia Virus protein VP39"/>
    <property type="match status" value="1"/>
</dbReference>
<dbReference type="EMBL" id="VXLC01000051">
    <property type="protein sequence ID" value="KAA8877345.1"/>
    <property type="molecule type" value="Genomic_DNA"/>
</dbReference>
<evidence type="ECO:0000313" key="1">
    <source>
        <dbReference type="EMBL" id="KAA8877345.1"/>
    </source>
</evidence>